<feature type="region of interest" description="Disordered" evidence="1">
    <location>
        <begin position="1"/>
        <end position="69"/>
    </location>
</feature>
<feature type="compositionally biased region" description="Basic residues" evidence="1">
    <location>
        <begin position="60"/>
        <end position="69"/>
    </location>
</feature>
<reference evidence="2" key="1">
    <citation type="journal article" date="2019" name="Sci. Rep.">
        <title>Draft genome of Tanacetum cinerariifolium, the natural source of mosquito coil.</title>
        <authorList>
            <person name="Yamashiro T."/>
            <person name="Shiraishi A."/>
            <person name="Satake H."/>
            <person name="Nakayama K."/>
        </authorList>
    </citation>
    <scope>NUCLEOTIDE SEQUENCE</scope>
</reference>
<feature type="non-terminal residue" evidence="2">
    <location>
        <position position="1"/>
    </location>
</feature>
<proteinExistence type="predicted"/>
<protein>
    <submittedName>
        <fullName evidence="2">Uncharacterized protein</fullName>
    </submittedName>
</protein>
<accession>A0A699WWL4</accession>
<dbReference type="EMBL" id="BKCJ011775824">
    <property type="protein sequence ID" value="GFD51907.1"/>
    <property type="molecule type" value="Genomic_DNA"/>
</dbReference>
<sequence length="69" mass="7329">PPGWRARARPQPADTGEYGGLSHRRGAFALHRRHPGARNDGPPLGYLPTAARGAAGPGRGRARRPPFAL</sequence>
<dbReference type="AlphaFoldDB" id="A0A699WWL4"/>
<name>A0A699WWL4_TANCI</name>
<feature type="compositionally biased region" description="Basic residues" evidence="1">
    <location>
        <begin position="22"/>
        <end position="36"/>
    </location>
</feature>
<comment type="caution">
    <text evidence="2">The sequence shown here is derived from an EMBL/GenBank/DDBJ whole genome shotgun (WGS) entry which is preliminary data.</text>
</comment>
<evidence type="ECO:0000313" key="2">
    <source>
        <dbReference type="EMBL" id="GFD51907.1"/>
    </source>
</evidence>
<evidence type="ECO:0000256" key="1">
    <source>
        <dbReference type="SAM" id="MobiDB-lite"/>
    </source>
</evidence>
<organism evidence="2">
    <name type="scientific">Tanacetum cinerariifolium</name>
    <name type="common">Dalmatian daisy</name>
    <name type="synonym">Chrysanthemum cinerariifolium</name>
    <dbReference type="NCBI Taxonomy" id="118510"/>
    <lineage>
        <taxon>Eukaryota</taxon>
        <taxon>Viridiplantae</taxon>
        <taxon>Streptophyta</taxon>
        <taxon>Embryophyta</taxon>
        <taxon>Tracheophyta</taxon>
        <taxon>Spermatophyta</taxon>
        <taxon>Magnoliopsida</taxon>
        <taxon>eudicotyledons</taxon>
        <taxon>Gunneridae</taxon>
        <taxon>Pentapetalae</taxon>
        <taxon>asterids</taxon>
        <taxon>campanulids</taxon>
        <taxon>Asterales</taxon>
        <taxon>Asteraceae</taxon>
        <taxon>Asteroideae</taxon>
        <taxon>Anthemideae</taxon>
        <taxon>Anthemidinae</taxon>
        <taxon>Tanacetum</taxon>
    </lineage>
</organism>
<gene>
    <name evidence="2" type="ORF">Tci_923876</name>
</gene>